<dbReference type="PANTHER" id="PTHR37312:SF1">
    <property type="entry name" value="MEMBRANE-BOUND ACYLTRANSFERASE YKRP-RELATED"/>
    <property type="match status" value="1"/>
</dbReference>
<feature type="transmembrane region" description="Helical" evidence="1">
    <location>
        <begin position="300"/>
        <end position="321"/>
    </location>
</feature>
<sequence length="333" mass="39069">MYVENKRLPYIDMCKGLLIIMVMIGHMQNVCKELGVQNDVFINIDHLEWFWGPFFMPAFFVITGFCSNFNKPYRKFLISNIKGILIPSFTLGVIASWIGLLYASDLSIGSFFHWGIRRFLISGGYWFLAALFLSKLSYYWINKISNRYAISIILIIMHIIGYFLFTNSICYNIWYFQHAMMLTLYLYVGQSLKELQISIKDKTLLFSWVAFIALVGVVLLLGYESPHIAHNVTINNVLLIPHLIFSVWGAYMIIQTTKRLKENRLLIYLGQNSLIYYCIHIKFLYFYIIIYRDILNEFSFLYWFLTIVSVILSCTIVSKLLNTKYLKIILGKF</sequence>
<evidence type="ECO:0000256" key="1">
    <source>
        <dbReference type="SAM" id="Phobius"/>
    </source>
</evidence>
<keyword evidence="4" id="KW-1185">Reference proteome</keyword>
<keyword evidence="1" id="KW-0472">Membrane</keyword>
<dbReference type="eggNOG" id="COG3594">
    <property type="taxonomic scope" value="Bacteria"/>
</dbReference>
<dbReference type="STRING" id="667015.Bacsa_3455"/>
<evidence type="ECO:0000313" key="4">
    <source>
        <dbReference type="Proteomes" id="UP000007486"/>
    </source>
</evidence>
<feature type="transmembrane region" description="Helical" evidence="1">
    <location>
        <begin position="49"/>
        <end position="69"/>
    </location>
</feature>
<evidence type="ECO:0000259" key="2">
    <source>
        <dbReference type="Pfam" id="PF01757"/>
    </source>
</evidence>
<proteinExistence type="predicted"/>
<evidence type="ECO:0000313" key="3">
    <source>
        <dbReference type="EMBL" id="ADY37980.1"/>
    </source>
</evidence>
<dbReference type="AlphaFoldDB" id="F0R6S5"/>
<feature type="transmembrane region" description="Helical" evidence="1">
    <location>
        <begin position="274"/>
        <end position="294"/>
    </location>
</feature>
<reference evidence="3 4" key="1">
    <citation type="journal article" date="2011" name="Stand. Genomic Sci.">
        <title>Complete genome sequence of Bacteroides salanitronis type strain (BL78).</title>
        <authorList>
            <person name="Gronow S."/>
            <person name="Held B."/>
            <person name="Lucas S."/>
            <person name="Lapidus A."/>
            <person name="Del Rio T.G."/>
            <person name="Nolan M."/>
            <person name="Tice H."/>
            <person name="Deshpande S."/>
            <person name="Cheng J.F."/>
            <person name="Pitluck S."/>
            <person name="Liolios K."/>
            <person name="Pagani I."/>
            <person name="Ivanova N."/>
            <person name="Mavromatis K."/>
            <person name="Pati A."/>
            <person name="Tapia R."/>
            <person name="Han C."/>
            <person name="Goodwin L."/>
            <person name="Chen A."/>
            <person name="Palaniappan K."/>
            <person name="Land M."/>
            <person name="Hauser L."/>
            <person name="Chang Y.J."/>
            <person name="Jeffries C.D."/>
            <person name="Brambilla E.M."/>
            <person name="Rohde M."/>
            <person name="Goker M."/>
            <person name="Detter J.C."/>
            <person name="Woyke T."/>
            <person name="Bristow J."/>
            <person name="Markowitz V."/>
            <person name="Hugenholtz P."/>
            <person name="Kyrpides N.C."/>
            <person name="Klenk H.P."/>
            <person name="Eisen J.A."/>
        </authorList>
    </citation>
    <scope>NUCLEOTIDE SEQUENCE [LARGE SCALE GENOMIC DNA]</scope>
    <source>
        <strain evidence="3 4">DSM 18170</strain>
    </source>
</reference>
<dbReference type="EMBL" id="CP002530">
    <property type="protein sequence ID" value="ADY37980.1"/>
    <property type="molecule type" value="Genomic_DNA"/>
</dbReference>
<dbReference type="KEGG" id="bsa:Bacsa_3455"/>
<dbReference type="PANTHER" id="PTHR37312">
    <property type="entry name" value="MEMBRANE-BOUND ACYLTRANSFERASE YKRP-RELATED"/>
    <property type="match status" value="1"/>
</dbReference>
<keyword evidence="3" id="KW-0808">Transferase</keyword>
<dbReference type="Pfam" id="PF01757">
    <property type="entry name" value="Acyl_transf_3"/>
    <property type="match status" value="1"/>
</dbReference>
<protein>
    <submittedName>
        <fullName evidence="3">Acyltransferase 3</fullName>
    </submittedName>
</protein>
<accession>F0R6S5</accession>
<feature type="transmembrane region" description="Helical" evidence="1">
    <location>
        <begin position="171"/>
        <end position="192"/>
    </location>
</feature>
<keyword evidence="1" id="KW-0812">Transmembrane</keyword>
<feature type="transmembrane region" description="Helical" evidence="1">
    <location>
        <begin position="123"/>
        <end position="141"/>
    </location>
</feature>
<dbReference type="InterPro" id="IPR052734">
    <property type="entry name" value="Nod_factor_acetyltransferase"/>
</dbReference>
<feature type="transmembrane region" description="Helical" evidence="1">
    <location>
        <begin position="81"/>
        <end position="103"/>
    </location>
</feature>
<name>F0R6S5_PHOSB</name>
<feature type="transmembrane region" description="Helical" evidence="1">
    <location>
        <begin position="234"/>
        <end position="254"/>
    </location>
</feature>
<feature type="transmembrane region" description="Helical" evidence="1">
    <location>
        <begin position="12"/>
        <end position="29"/>
    </location>
</feature>
<feature type="transmembrane region" description="Helical" evidence="1">
    <location>
        <begin position="204"/>
        <end position="222"/>
    </location>
</feature>
<organism evidence="3 4">
    <name type="scientific">Phocaeicola salanitronis (strain DSM 18170 / JCM 13657 / CCUG 60908 / BL78)</name>
    <name type="common">Bacteroides salanitronis</name>
    <dbReference type="NCBI Taxonomy" id="667015"/>
    <lineage>
        <taxon>Bacteria</taxon>
        <taxon>Pseudomonadati</taxon>
        <taxon>Bacteroidota</taxon>
        <taxon>Bacteroidia</taxon>
        <taxon>Bacteroidales</taxon>
        <taxon>Bacteroidaceae</taxon>
        <taxon>Phocaeicola</taxon>
    </lineage>
</organism>
<dbReference type="GO" id="GO:0016747">
    <property type="term" value="F:acyltransferase activity, transferring groups other than amino-acyl groups"/>
    <property type="evidence" value="ECO:0007669"/>
    <property type="project" value="InterPro"/>
</dbReference>
<dbReference type="InterPro" id="IPR002656">
    <property type="entry name" value="Acyl_transf_3_dom"/>
</dbReference>
<feature type="domain" description="Acyltransferase 3" evidence="2">
    <location>
        <begin position="9"/>
        <end position="317"/>
    </location>
</feature>
<feature type="transmembrane region" description="Helical" evidence="1">
    <location>
        <begin position="148"/>
        <end position="165"/>
    </location>
</feature>
<dbReference type="Proteomes" id="UP000007486">
    <property type="component" value="Chromosome"/>
</dbReference>
<keyword evidence="1" id="KW-1133">Transmembrane helix</keyword>
<keyword evidence="3" id="KW-0012">Acyltransferase</keyword>
<gene>
    <name evidence="3" type="ordered locus">Bacsa_3455</name>
</gene>
<dbReference type="HOGENOM" id="CLU_816015_0_0_10"/>